<feature type="site" description="Important for catalytic activity" evidence="2">
    <location>
        <position position="142"/>
    </location>
</feature>
<evidence type="ECO:0000256" key="1">
    <source>
        <dbReference type="ARBA" id="ARBA00023002"/>
    </source>
</evidence>
<dbReference type="InterPro" id="IPR036291">
    <property type="entry name" value="NAD(P)-bd_dom_sf"/>
</dbReference>
<dbReference type="Proteomes" id="UP000198925">
    <property type="component" value="Unassembled WGS sequence"/>
</dbReference>
<dbReference type="Gene3D" id="3.40.50.720">
    <property type="entry name" value="NAD(P)-binding Rossmann-like Domain"/>
    <property type="match status" value="1"/>
</dbReference>
<dbReference type="InterPro" id="IPR006108">
    <property type="entry name" value="3HC_DH_C"/>
</dbReference>
<dbReference type="PIRSF" id="PIRSF000105">
    <property type="entry name" value="HCDH"/>
    <property type="match status" value="1"/>
</dbReference>
<keyword evidence="6" id="KW-1185">Reference proteome</keyword>
<dbReference type="GO" id="GO:0016616">
    <property type="term" value="F:oxidoreductase activity, acting on the CH-OH group of donors, NAD or NADP as acceptor"/>
    <property type="evidence" value="ECO:0007669"/>
    <property type="project" value="InterPro"/>
</dbReference>
<dbReference type="InterPro" id="IPR013328">
    <property type="entry name" value="6PGD_dom2"/>
</dbReference>
<protein>
    <submittedName>
        <fullName evidence="5">3-hydroxyacyl-CoA dehydrogenase</fullName>
    </submittedName>
</protein>
<proteinExistence type="predicted"/>
<reference evidence="5 6" key="1">
    <citation type="submission" date="2016-10" db="EMBL/GenBank/DDBJ databases">
        <authorList>
            <person name="de Groot N.N."/>
        </authorList>
    </citation>
    <scope>NUCLEOTIDE SEQUENCE [LARGE SCALE GENOMIC DNA]</scope>
    <source>
        <strain evidence="5 6">CPCC 100156</strain>
    </source>
</reference>
<dbReference type="SUPFAM" id="SSF51735">
    <property type="entry name" value="NAD(P)-binding Rossmann-fold domains"/>
    <property type="match status" value="1"/>
</dbReference>
<dbReference type="InterPro" id="IPR008927">
    <property type="entry name" value="6-PGluconate_DH-like_C_sf"/>
</dbReference>
<evidence type="ECO:0000256" key="2">
    <source>
        <dbReference type="PIRSR" id="PIRSR000105-1"/>
    </source>
</evidence>
<dbReference type="RefSeq" id="WP_090663396.1">
    <property type="nucleotide sequence ID" value="NZ_FMZX01000005.1"/>
</dbReference>
<dbReference type="GO" id="GO:0070403">
    <property type="term" value="F:NAD+ binding"/>
    <property type="evidence" value="ECO:0007669"/>
    <property type="project" value="InterPro"/>
</dbReference>
<evidence type="ECO:0000259" key="4">
    <source>
        <dbReference type="Pfam" id="PF02737"/>
    </source>
</evidence>
<feature type="domain" description="3-hydroxyacyl-CoA dehydrogenase C-terminal" evidence="3">
    <location>
        <begin position="189"/>
        <end position="287"/>
    </location>
</feature>
<evidence type="ECO:0000313" key="6">
    <source>
        <dbReference type="Proteomes" id="UP000198925"/>
    </source>
</evidence>
<dbReference type="InterPro" id="IPR006176">
    <property type="entry name" value="3-OHacyl-CoA_DH_NAD-bd"/>
</dbReference>
<dbReference type="GO" id="GO:0006631">
    <property type="term" value="P:fatty acid metabolic process"/>
    <property type="evidence" value="ECO:0007669"/>
    <property type="project" value="InterPro"/>
</dbReference>
<dbReference type="PROSITE" id="PS51257">
    <property type="entry name" value="PROKAR_LIPOPROTEIN"/>
    <property type="match status" value="1"/>
</dbReference>
<organism evidence="5 6">
    <name type="scientific">Belnapia rosea</name>
    <dbReference type="NCBI Taxonomy" id="938405"/>
    <lineage>
        <taxon>Bacteria</taxon>
        <taxon>Pseudomonadati</taxon>
        <taxon>Pseudomonadota</taxon>
        <taxon>Alphaproteobacteria</taxon>
        <taxon>Acetobacterales</taxon>
        <taxon>Roseomonadaceae</taxon>
        <taxon>Belnapia</taxon>
    </lineage>
</organism>
<dbReference type="Gene3D" id="1.10.1040.10">
    <property type="entry name" value="N-(1-d-carboxylethyl)-l-norvaline Dehydrogenase, domain 2"/>
    <property type="match status" value="1"/>
</dbReference>
<dbReference type="AlphaFoldDB" id="A0A1G6SRS4"/>
<accession>A0A1G6SRS4</accession>
<feature type="domain" description="3-hydroxyacyl-CoA dehydrogenase NAD binding" evidence="4">
    <location>
        <begin position="14"/>
        <end position="186"/>
    </location>
</feature>
<keyword evidence="1" id="KW-0560">Oxidoreductase</keyword>
<sequence>MQDGARNQGAQGQAAIIGFGLMGCDIAAIFLAGGWRVTAAEPDRASWPARLDRVAASLAQLGAPASRVEALDLVARLEDIGFADCVVVIEAVPERLALKREVFASLDRLVPEGVPIASNASGFRITDIAAGCATASRMANLHFFLPAHLVPGVEVVQGERTDPAICERLAAIMASLGRVPIRVARDVPGFLANRIQHAMVREAFNAIDEGLATPEDVDRAVRFTFGMRLMGAGPILQKELAGLETQLAAAATIYPSLTTRDAPGPTLTRLVEEGKLGPKTGQGFWSWTPESTAAARARYETMLLAALDLLRTEIAPERTES</sequence>
<evidence type="ECO:0000313" key="5">
    <source>
        <dbReference type="EMBL" id="SDD18886.1"/>
    </source>
</evidence>
<dbReference type="Pfam" id="PF02737">
    <property type="entry name" value="3HCDH_N"/>
    <property type="match status" value="1"/>
</dbReference>
<dbReference type="PANTHER" id="PTHR48075">
    <property type="entry name" value="3-HYDROXYACYL-COA DEHYDROGENASE FAMILY PROTEIN"/>
    <property type="match status" value="1"/>
</dbReference>
<dbReference type="STRING" id="938405.SAMN02927895_02452"/>
<dbReference type="Pfam" id="PF00725">
    <property type="entry name" value="3HCDH"/>
    <property type="match status" value="1"/>
</dbReference>
<name>A0A1G6SRS4_9PROT</name>
<dbReference type="EMBL" id="FMZX01000005">
    <property type="protein sequence ID" value="SDD18886.1"/>
    <property type="molecule type" value="Genomic_DNA"/>
</dbReference>
<dbReference type="PANTHER" id="PTHR48075:SF5">
    <property type="entry name" value="3-HYDROXYBUTYRYL-COA DEHYDROGENASE"/>
    <property type="match status" value="1"/>
</dbReference>
<evidence type="ECO:0000259" key="3">
    <source>
        <dbReference type="Pfam" id="PF00725"/>
    </source>
</evidence>
<dbReference type="SUPFAM" id="SSF48179">
    <property type="entry name" value="6-phosphogluconate dehydrogenase C-terminal domain-like"/>
    <property type="match status" value="1"/>
</dbReference>
<dbReference type="InterPro" id="IPR022694">
    <property type="entry name" value="3-OHacyl-CoA_DH"/>
</dbReference>
<gene>
    <name evidence="5" type="ORF">SAMN04487779_1005110</name>
</gene>